<evidence type="ECO:0000313" key="2">
    <source>
        <dbReference type="EMBL" id="KPB00633.1"/>
    </source>
</evidence>
<dbReference type="Gene3D" id="2.60.120.10">
    <property type="entry name" value="Jelly Rolls"/>
    <property type="match status" value="1"/>
</dbReference>
<organism evidence="2 3">
    <name type="scientific">Ahrensia marina</name>
    <dbReference type="NCBI Taxonomy" id="1514904"/>
    <lineage>
        <taxon>Bacteria</taxon>
        <taxon>Pseudomonadati</taxon>
        <taxon>Pseudomonadota</taxon>
        <taxon>Alphaproteobacteria</taxon>
        <taxon>Hyphomicrobiales</taxon>
        <taxon>Ahrensiaceae</taxon>
        <taxon>Ahrensia</taxon>
    </lineage>
</organism>
<feature type="domain" description="Cyclic nucleotide-binding" evidence="1">
    <location>
        <begin position="12"/>
        <end position="117"/>
    </location>
</feature>
<dbReference type="STRING" id="1514904.SU32_12480"/>
<accession>A0A0M9GLL8</accession>
<protein>
    <recommendedName>
        <fullName evidence="1">Cyclic nucleotide-binding domain-containing protein</fullName>
    </recommendedName>
</protein>
<dbReference type="PROSITE" id="PS50042">
    <property type="entry name" value="CNMP_BINDING_3"/>
    <property type="match status" value="1"/>
</dbReference>
<dbReference type="InterPro" id="IPR018490">
    <property type="entry name" value="cNMP-bd_dom_sf"/>
</dbReference>
<dbReference type="SMART" id="SM00100">
    <property type="entry name" value="cNMP"/>
    <property type="match status" value="1"/>
</dbReference>
<keyword evidence="3" id="KW-1185">Reference proteome</keyword>
<name>A0A0M9GLL8_9HYPH</name>
<dbReference type="EMBL" id="JXMU01000018">
    <property type="protein sequence ID" value="KPB00633.1"/>
    <property type="molecule type" value="Genomic_DNA"/>
</dbReference>
<sequence length="188" mass="21017">MLPSPFNELDKNAYAAKTYDEGEFVFRQNDGPYSIYFLQTGIVQLERHTAHGDKVIIHRASEGQTFAEASLFSEAYHCDAVTITHSQIIVLQKSAILNAMRTNLHFAETLTARFAHQVQAYRHSLEIRSTRPAIERVYTAIAQGMLTSDVISLATEIGLTHEATYRALSELIAAGRIRKTARGKYSLA</sequence>
<dbReference type="Pfam" id="PF00027">
    <property type="entry name" value="cNMP_binding"/>
    <property type="match status" value="1"/>
</dbReference>
<dbReference type="RefSeq" id="WP_053999710.1">
    <property type="nucleotide sequence ID" value="NZ_JXMU01000018.1"/>
</dbReference>
<dbReference type="InterPro" id="IPR014710">
    <property type="entry name" value="RmlC-like_jellyroll"/>
</dbReference>
<dbReference type="PATRIC" id="fig|1514904.3.peg.1344"/>
<dbReference type="InterPro" id="IPR000595">
    <property type="entry name" value="cNMP-bd_dom"/>
</dbReference>
<proteinExistence type="predicted"/>
<evidence type="ECO:0000259" key="1">
    <source>
        <dbReference type="PROSITE" id="PS50042"/>
    </source>
</evidence>
<reference evidence="2 3" key="1">
    <citation type="submission" date="2015-01" db="EMBL/GenBank/DDBJ databases">
        <title>Ahrensia donghaiensis sp. nov., a novel dimethylsulphoniopropionate-cleavage bacterium isolated from seawater and emended descriptions of the genus Ahrensia and Ahrensia kielensis.</title>
        <authorList>
            <person name="Liu J."/>
        </authorList>
    </citation>
    <scope>NUCLEOTIDE SEQUENCE [LARGE SCALE GENOMIC DNA]</scope>
    <source>
        <strain evidence="2 3">LZD062</strain>
    </source>
</reference>
<dbReference type="OrthoDB" id="3525895at2"/>
<gene>
    <name evidence="2" type="ORF">SU32_12480</name>
</gene>
<dbReference type="SUPFAM" id="SSF51206">
    <property type="entry name" value="cAMP-binding domain-like"/>
    <property type="match status" value="1"/>
</dbReference>
<dbReference type="AlphaFoldDB" id="A0A0M9GLL8"/>
<dbReference type="Proteomes" id="UP000038011">
    <property type="component" value="Unassembled WGS sequence"/>
</dbReference>
<dbReference type="CDD" id="cd00038">
    <property type="entry name" value="CAP_ED"/>
    <property type="match status" value="1"/>
</dbReference>
<comment type="caution">
    <text evidence="2">The sequence shown here is derived from an EMBL/GenBank/DDBJ whole genome shotgun (WGS) entry which is preliminary data.</text>
</comment>
<evidence type="ECO:0000313" key="3">
    <source>
        <dbReference type="Proteomes" id="UP000038011"/>
    </source>
</evidence>